<dbReference type="Gene3D" id="2.60.40.10">
    <property type="entry name" value="Immunoglobulins"/>
    <property type="match status" value="1"/>
</dbReference>
<comment type="caution">
    <text evidence="7">Lacks conserved residue(s) required for the propagation of feature annotation.</text>
</comment>
<dbReference type="InterPro" id="IPR002165">
    <property type="entry name" value="Plexin_repeat"/>
</dbReference>
<evidence type="ECO:0000256" key="7">
    <source>
        <dbReference type="PROSITE-ProRule" id="PRU00352"/>
    </source>
</evidence>
<evidence type="ECO:0000313" key="10">
    <source>
        <dbReference type="Proteomes" id="UP000791440"/>
    </source>
</evidence>
<evidence type="ECO:0000256" key="1">
    <source>
        <dbReference type="ARBA" id="ARBA00004251"/>
    </source>
</evidence>
<sequence length="665" mass="74012">MTQVMYVGVTFTNNSPYRSEVPIVSSRSLDDDRLFMIARSEVDTGTQMFVNSLSRERYLINYVYGFSSDGFSYFLTTQLRGVGSETFYSKLVRVCQDDEDYYSYTEIPIFCTGEGEAGGNFEYNLVQAAFVGKAGSVLAAELGITAQHDVLFAAFSQSESINTNTPSNLSALCVYSLKAIRRKFMLNIKNCFSGNGPRGLDFISPSYHCISTRMRAISEEFCGLPVNTPLGGENPVETKAVVIFKKRLTAVTATAIVDNTVVFAGTAQGHLKKFLVKDAFSAIEYGDIIVDEGFPINKDLVFDTQQMHLYVMTERKVSKVKVHQCSEHKNCISCVAVRDPYCEWCENEKKCGPRTQCILFDVNNTHCSYNVHDTPVGRTTESPLRLMVENIPSGEVELLCVYTLPTLTIVLNATRHEYGVDCLTPDSEKLPRAPVGLHEYTVKLSLATIKGSELAATKITIFACSSYVSCTQCTNSPYNCNWDLVDSICIDAAGQDNTMIVSNTVSIEQDKKMTVVCPKLLAPQRIWVPAGIKVNVKVKVQGIRPNMTGKLYCLFKVEARTMAVAGNFHDNVVRCDDAILNYESSAPMMSASLTIAWDEWKRLDNPQGVHLKIYKCAVMASDERSCHLLPKTYKCKWTTKGTCEHQITRVNDSETLTTIDSVELR</sequence>
<dbReference type="InterPro" id="IPR041362">
    <property type="entry name" value="TIG2_plexin"/>
</dbReference>
<dbReference type="PROSITE" id="PS51004">
    <property type="entry name" value="SEMA"/>
    <property type="match status" value="1"/>
</dbReference>
<dbReference type="GO" id="GO:0002116">
    <property type="term" value="C:semaphorin receptor complex"/>
    <property type="evidence" value="ECO:0007669"/>
    <property type="project" value="TreeGrafter"/>
</dbReference>
<dbReference type="EMBL" id="JH668451">
    <property type="protein sequence ID" value="KAG6453851.1"/>
    <property type="molecule type" value="Genomic_DNA"/>
</dbReference>
<reference evidence="9" key="1">
    <citation type="journal article" date="2016" name="Insect Biochem. Mol. Biol.">
        <title>Multifaceted biological insights from a draft genome sequence of the tobacco hornworm moth, Manduca sexta.</title>
        <authorList>
            <person name="Kanost M.R."/>
            <person name="Arrese E.L."/>
            <person name="Cao X."/>
            <person name="Chen Y.R."/>
            <person name="Chellapilla S."/>
            <person name="Goldsmith M.R."/>
            <person name="Grosse-Wilde E."/>
            <person name="Heckel D.G."/>
            <person name="Herndon N."/>
            <person name="Jiang H."/>
            <person name="Papanicolaou A."/>
            <person name="Qu J."/>
            <person name="Soulages J.L."/>
            <person name="Vogel H."/>
            <person name="Walters J."/>
            <person name="Waterhouse R.M."/>
            <person name="Ahn S.J."/>
            <person name="Almeida F.C."/>
            <person name="An C."/>
            <person name="Aqrawi P."/>
            <person name="Bretschneider A."/>
            <person name="Bryant W.B."/>
            <person name="Bucks S."/>
            <person name="Chao H."/>
            <person name="Chevignon G."/>
            <person name="Christen J.M."/>
            <person name="Clarke D.F."/>
            <person name="Dittmer N.T."/>
            <person name="Ferguson L.C.F."/>
            <person name="Garavelou S."/>
            <person name="Gordon K.H.J."/>
            <person name="Gunaratna R.T."/>
            <person name="Han Y."/>
            <person name="Hauser F."/>
            <person name="He Y."/>
            <person name="Heidel-Fischer H."/>
            <person name="Hirsh A."/>
            <person name="Hu Y."/>
            <person name="Jiang H."/>
            <person name="Kalra D."/>
            <person name="Klinner C."/>
            <person name="Konig C."/>
            <person name="Kovar C."/>
            <person name="Kroll A.R."/>
            <person name="Kuwar S.S."/>
            <person name="Lee S.L."/>
            <person name="Lehman R."/>
            <person name="Li K."/>
            <person name="Li Z."/>
            <person name="Liang H."/>
            <person name="Lovelace S."/>
            <person name="Lu Z."/>
            <person name="Mansfield J.H."/>
            <person name="McCulloch K.J."/>
            <person name="Mathew T."/>
            <person name="Morton B."/>
            <person name="Muzny D.M."/>
            <person name="Neunemann D."/>
            <person name="Ongeri F."/>
            <person name="Pauchet Y."/>
            <person name="Pu L.L."/>
            <person name="Pyrousis I."/>
            <person name="Rao X.J."/>
            <person name="Redding A."/>
            <person name="Roesel C."/>
            <person name="Sanchez-Gracia A."/>
            <person name="Schaack S."/>
            <person name="Shukla A."/>
            <person name="Tetreau G."/>
            <person name="Wang Y."/>
            <person name="Xiong G.H."/>
            <person name="Traut W."/>
            <person name="Walsh T.K."/>
            <person name="Worley K.C."/>
            <person name="Wu D."/>
            <person name="Wu W."/>
            <person name="Wu Y.Q."/>
            <person name="Zhang X."/>
            <person name="Zou Z."/>
            <person name="Zucker H."/>
            <person name="Briscoe A.D."/>
            <person name="Burmester T."/>
            <person name="Clem R.J."/>
            <person name="Feyereisen R."/>
            <person name="Grimmelikhuijzen C.J.P."/>
            <person name="Hamodrakas S.J."/>
            <person name="Hansson B.S."/>
            <person name="Huguet E."/>
            <person name="Jermiin L.S."/>
            <person name="Lan Q."/>
            <person name="Lehman H.K."/>
            <person name="Lorenzen M."/>
            <person name="Merzendorfer H."/>
            <person name="Michalopoulos I."/>
            <person name="Morton D.B."/>
            <person name="Muthukrishnan S."/>
            <person name="Oakeshott J.G."/>
            <person name="Palmer W."/>
            <person name="Park Y."/>
            <person name="Passarelli A.L."/>
            <person name="Rozas J."/>
            <person name="Schwartz L.M."/>
            <person name="Smith W."/>
            <person name="Southgate A."/>
            <person name="Vilcinskas A."/>
            <person name="Vogt R."/>
            <person name="Wang P."/>
            <person name="Werren J."/>
            <person name="Yu X.Q."/>
            <person name="Zhou J.J."/>
            <person name="Brown S.J."/>
            <person name="Scherer S.E."/>
            <person name="Richards S."/>
            <person name="Blissard G.W."/>
        </authorList>
    </citation>
    <scope>NUCLEOTIDE SEQUENCE</scope>
</reference>
<dbReference type="Gene3D" id="2.130.10.10">
    <property type="entry name" value="YVTN repeat-like/Quinoprotein amine dehydrogenase"/>
    <property type="match status" value="1"/>
</dbReference>
<dbReference type="Pfam" id="PF01437">
    <property type="entry name" value="PSI"/>
    <property type="match status" value="2"/>
</dbReference>
<evidence type="ECO:0000259" key="8">
    <source>
        <dbReference type="PROSITE" id="PS51004"/>
    </source>
</evidence>
<organism evidence="9 10">
    <name type="scientific">Manduca sexta</name>
    <name type="common">Tobacco hawkmoth</name>
    <name type="synonym">Tobacco hornworm</name>
    <dbReference type="NCBI Taxonomy" id="7130"/>
    <lineage>
        <taxon>Eukaryota</taxon>
        <taxon>Metazoa</taxon>
        <taxon>Ecdysozoa</taxon>
        <taxon>Arthropoda</taxon>
        <taxon>Hexapoda</taxon>
        <taxon>Insecta</taxon>
        <taxon>Pterygota</taxon>
        <taxon>Neoptera</taxon>
        <taxon>Endopterygota</taxon>
        <taxon>Lepidoptera</taxon>
        <taxon>Glossata</taxon>
        <taxon>Ditrysia</taxon>
        <taxon>Bombycoidea</taxon>
        <taxon>Sphingidae</taxon>
        <taxon>Sphinginae</taxon>
        <taxon>Sphingini</taxon>
        <taxon>Manduca</taxon>
    </lineage>
</organism>
<dbReference type="AlphaFoldDB" id="A0A921ZAJ0"/>
<dbReference type="InterPro" id="IPR001627">
    <property type="entry name" value="Semap_dom"/>
</dbReference>
<comment type="subcellular location">
    <subcellularLocation>
        <location evidence="1">Cell membrane</location>
        <topology evidence="1">Single-pass type I membrane protein</topology>
    </subcellularLocation>
</comment>
<dbReference type="InterPro" id="IPR031148">
    <property type="entry name" value="Plexin"/>
</dbReference>
<dbReference type="InterPro" id="IPR041019">
    <property type="entry name" value="TIG1_plexin"/>
</dbReference>
<dbReference type="GO" id="GO:0005886">
    <property type="term" value="C:plasma membrane"/>
    <property type="evidence" value="ECO:0007669"/>
    <property type="project" value="UniProtKB-SubCell"/>
</dbReference>
<dbReference type="SMART" id="SM00630">
    <property type="entry name" value="Sema"/>
    <property type="match status" value="1"/>
</dbReference>
<dbReference type="Pfam" id="PF17960">
    <property type="entry name" value="TIG_plexin"/>
    <property type="match status" value="1"/>
</dbReference>
<dbReference type="OrthoDB" id="125363at2759"/>
<dbReference type="PANTHER" id="PTHR22625">
    <property type="entry name" value="PLEXIN"/>
    <property type="match status" value="1"/>
</dbReference>
<dbReference type="InterPro" id="IPR013783">
    <property type="entry name" value="Ig-like_fold"/>
</dbReference>
<proteinExistence type="predicted"/>
<evidence type="ECO:0000256" key="2">
    <source>
        <dbReference type="ARBA" id="ARBA00022782"/>
    </source>
</evidence>
<dbReference type="InterPro" id="IPR015943">
    <property type="entry name" value="WD40/YVTN_repeat-like_dom_sf"/>
</dbReference>
<protein>
    <recommendedName>
        <fullName evidence="8">Sema domain-containing protein</fullName>
    </recommendedName>
</protein>
<keyword evidence="4" id="KW-0472">Membrane</keyword>
<dbReference type="GO" id="GO:0030334">
    <property type="term" value="P:regulation of cell migration"/>
    <property type="evidence" value="ECO:0007669"/>
    <property type="project" value="TreeGrafter"/>
</dbReference>
<keyword evidence="3" id="KW-0524">Neurogenesis</keyword>
<feature type="domain" description="Sema" evidence="8">
    <location>
        <begin position="1"/>
        <end position="322"/>
    </location>
</feature>
<reference evidence="9" key="2">
    <citation type="submission" date="2020-12" db="EMBL/GenBank/DDBJ databases">
        <authorList>
            <person name="Kanost M."/>
        </authorList>
    </citation>
    <scope>NUCLEOTIDE SEQUENCE</scope>
</reference>
<dbReference type="GO" id="GO:0017154">
    <property type="term" value="F:semaphorin receptor activity"/>
    <property type="evidence" value="ECO:0007669"/>
    <property type="project" value="InterPro"/>
</dbReference>
<dbReference type="GO" id="GO:0030154">
    <property type="term" value="P:cell differentiation"/>
    <property type="evidence" value="ECO:0007669"/>
    <property type="project" value="UniProtKB-KW"/>
</dbReference>
<dbReference type="GO" id="GO:0007399">
    <property type="term" value="P:nervous system development"/>
    <property type="evidence" value="ECO:0007669"/>
    <property type="project" value="UniProtKB-KW"/>
</dbReference>
<dbReference type="Pfam" id="PF01403">
    <property type="entry name" value="Sema"/>
    <property type="match status" value="1"/>
</dbReference>
<gene>
    <name evidence="9" type="ORF">O3G_MSEX008361</name>
</gene>
<evidence type="ECO:0000256" key="4">
    <source>
        <dbReference type="ARBA" id="ARBA00023136"/>
    </source>
</evidence>
<dbReference type="InterPro" id="IPR036352">
    <property type="entry name" value="Semap_dom_sf"/>
</dbReference>
<accession>A0A921ZAJ0</accession>
<dbReference type="Proteomes" id="UP000791440">
    <property type="component" value="Unassembled WGS sequence"/>
</dbReference>
<comment type="caution">
    <text evidence="9">The sequence shown here is derived from an EMBL/GenBank/DDBJ whole genome shotgun (WGS) entry which is preliminary data.</text>
</comment>
<dbReference type="SUPFAM" id="SSF103575">
    <property type="entry name" value="Plexin repeat"/>
    <property type="match status" value="1"/>
</dbReference>
<dbReference type="CDD" id="cd11236">
    <property type="entry name" value="Sema_plexin_like"/>
    <property type="match status" value="1"/>
</dbReference>
<name>A0A921ZAJ0_MANSE</name>
<evidence type="ECO:0000313" key="9">
    <source>
        <dbReference type="EMBL" id="KAG6453851.1"/>
    </source>
</evidence>
<dbReference type="InterPro" id="IPR016201">
    <property type="entry name" value="PSI"/>
</dbReference>
<keyword evidence="2" id="KW-0221">Differentiation</keyword>
<keyword evidence="10" id="KW-1185">Reference proteome</keyword>
<evidence type="ECO:0000256" key="5">
    <source>
        <dbReference type="ARBA" id="ARBA00023157"/>
    </source>
</evidence>
<evidence type="ECO:0000256" key="3">
    <source>
        <dbReference type="ARBA" id="ARBA00022902"/>
    </source>
</evidence>
<dbReference type="Pfam" id="PF18020">
    <property type="entry name" value="TIG_2"/>
    <property type="match status" value="1"/>
</dbReference>
<keyword evidence="5" id="KW-1015">Disulfide bond</keyword>
<keyword evidence="6" id="KW-0325">Glycoprotein</keyword>
<evidence type="ECO:0000256" key="6">
    <source>
        <dbReference type="ARBA" id="ARBA00023180"/>
    </source>
</evidence>
<dbReference type="SUPFAM" id="SSF101912">
    <property type="entry name" value="Sema domain"/>
    <property type="match status" value="1"/>
</dbReference>
<dbReference type="SMART" id="SM00423">
    <property type="entry name" value="PSI"/>
    <property type="match status" value="3"/>
</dbReference>
<dbReference type="PANTHER" id="PTHR22625:SF70">
    <property type="entry name" value="PLEXIN A, ISOFORM A"/>
    <property type="match status" value="1"/>
</dbReference>